<dbReference type="HOGENOM" id="CLU_1252770_0_0_1"/>
<reference evidence="1 2" key="1">
    <citation type="journal article" date="2006" name="Nature">
        <title>Global trends of whole-genome duplications revealed by the ciliate Paramecium tetraurelia.</title>
        <authorList>
            <consortium name="Genoscope"/>
            <person name="Aury J.-M."/>
            <person name="Jaillon O."/>
            <person name="Duret L."/>
            <person name="Noel B."/>
            <person name="Jubin C."/>
            <person name="Porcel B.M."/>
            <person name="Segurens B."/>
            <person name="Daubin V."/>
            <person name="Anthouard V."/>
            <person name="Aiach N."/>
            <person name="Arnaiz O."/>
            <person name="Billaut A."/>
            <person name="Beisson J."/>
            <person name="Blanc I."/>
            <person name="Bouhouche K."/>
            <person name="Camara F."/>
            <person name="Duharcourt S."/>
            <person name="Guigo R."/>
            <person name="Gogendeau D."/>
            <person name="Katinka M."/>
            <person name="Keller A.-M."/>
            <person name="Kissmehl R."/>
            <person name="Klotz C."/>
            <person name="Koll F."/>
            <person name="Le Moue A."/>
            <person name="Lepere C."/>
            <person name="Malinsky S."/>
            <person name="Nowacki M."/>
            <person name="Nowak J.K."/>
            <person name="Plattner H."/>
            <person name="Poulain J."/>
            <person name="Ruiz F."/>
            <person name="Serrano V."/>
            <person name="Zagulski M."/>
            <person name="Dessen P."/>
            <person name="Betermier M."/>
            <person name="Weissenbach J."/>
            <person name="Scarpelli C."/>
            <person name="Schachter V."/>
            <person name="Sperling L."/>
            <person name="Meyer E."/>
            <person name="Cohen J."/>
            <person name="Wincker P."/>
        </authorList>
    </citation>
    <scope>NUCLEOTIDE SEQUENCE [LARGE SCALE GENOMIC DNA]</scope>
    <source>
        <strain evidence="1 2">Stock d4-2</strain>
    </source>
</reference>
<evidence type="ECO:0000313" key="1">
    <source>
        <dbReference type="EMBL" id="CAK77953.1"/>
    </source>
</evidence>
<gene>
    <name evidence="1" type="ORF">GSPATT00013419001</name>
</gene>
<protein>
    <submittedName>
        <fullName evidence="1">Uncharacterized protein</fullName>
    </submittedName>
</protein>
<dbReference type="InParanoid" id="A0D4I6"/>
<dbReference type="EMBL" id="CT868285">
    <property type="protein sequence ID" value="CAK77953.1"/>
    <property type="molecule type" value="Genomic_DNA"/>
</dbReference>
<proteinExistence type="predicted"/>
<dbReference type="Proteomes" id="UP000000600">
    <property type="component" value="Unassembled WGS sequence"/>
</dbReference>
<evidence type="ECO:0000313" key="2">
    <source>
        <dbReference type="Proteomes" id="UP000000600"/>
    </source>
</evidence>
<dbReference type="InterPro" id="IPR036300">
    <property type="entry name" value="MIR_dom_sf"/>
</dbReference>
<name>A0D4I6_PARTE</name>
<dbReference type="SUPFAM" id="SSF82109">
    <property type="entry name" value="MIR domain"/>
    <property type="match status" value="1"/>
</dbReference>
<dbReference type="Gene3D" id="2.80.10.50">
    <property type="match status" value="1"/>
</dbReference>
<organism evidence="1 2">
    <name type="scientific">Paramecium tetraurelia</name>
    <dbReference type="NCBI Taxonomy" id="5888"/>
    <lineage>
        <taxon>Eukaryota</taxon>
        <taxon>Sar</taxon>
        <taxon>Alveolata</taxon>
        <taxon>Ciliophora</taxon>
        <taxon>Intramacronucleata</taxon>
        <taxon>Oligohymenophorea</taxon>
        <taxon>Peniculida</taxon>
        <taxon>Parameciidae</taxon>
        <taxon>Paramecium</taxon>
    </lineage>
</organism>
<sequence>MFRTLFKLKNLYTEYKINIEVVQIRNYLTGAYLTATGFNTQEKGLLFGSTVNVNNYYVVGSDDPDNYYTLWTIVKVFDDSNRISYGDVVYFKNLSTKMYLIYEFQKHSEVTNQIRVSLNQTRLENYPFILQQLGEQIFQTKNHAIQNGVPLKIQTTKLIDYLETSQKNYTFKQINQFKEVSCGKESEYNNWQIIKLTPEKLSQFQIQPTLEVYDEHQRNLG</sequence>
<dbReference type="GeneID" id="5031135"/>
<accession>A0D4I6</accession>
<dbReference type="RefSeq" id="XP_001445350.1">
    <property type="nucleotide sequence ID" value="XM_001445313.2"/>
</dbReference>
<dbReference type="AlphaFoldDB" id="A0D4I6"/>
<dbReference type="KEGG" id="ptm:GSPATT00013419001"/>
<keyword evidence="2" id="KW-1185">Reference proteome</keyword>